<name>A0A0G3BSU1_9BURK</name>
<dbReference type="Gene3D" id="3.40.50.720">
    <property type="entry name" value="NAD(P)-binding Rossmann-like Domain"/>
    <property type="match status" value="1"/>
</dbReference>
<dbReference type="KEGG" id="pbh:AAW51_2914"/>
<organism evidence="1 2">
    <name type="scientific">Caldimonas brevitalea</name>
    <dbReference type="NCBI Taxonomy" id="413882"/>
    <lineage>
        <taxon>Bacteria</taxon>
        <taxon>Pseudomonadati</taxon>
        <taxon>Pseudomonadota</taxon>
        <taxon>Betaproteobacteria</taxon>
        <taxon>Burkholderiales</taxon>
        <taxon>Sphaerotilaceae</taxon>
        <taxon>Caldimonas</taxon>
    </lineage>
</organism>
<dbReference type="InterPro" id="IPR036291">
    <property type="entry name" value="NAD(P)-bd_dom_sf"/>
</dbReference>
<protein>
    <submittedName>
        <fullName evidence="1">Oxidoreductase</fullName>
    </submittedName>
</protein>
<dbReference type="Pfam" id="PF13561">
    <property type="entry name" value="adh_short_C2"/>
    <property type="match status" value="1"/>
</dbReference>
<keyword evidence="2" id="KW-1185">Reference proteome</keyword>
<proteinExistence type="predicted"/>
<dbReference type="OrthoDB" id="63584at2"/>
<dbReference type="PRINTS" id="PR00081">
    <property type="entry name" value="GDHRDH"/>
</dbReference>
<dbReference type="AlphaFoldDB" id="A0A0G3BSU1"/>
<dbReference type="PANTHER" id="PTHR44147:SF2">
    <property type="entry name" value="DEHYDROGENASE_REDUCTASE SDR FAMILY MEMBER 1"/>
    <property type="match status" value="1"/>
</dbReference>
<dbReference type="EMBL" id="CP011371">
    <property type="protein sequence ID" value="AKJ29605.1"/>
    <property type="molecule type" value="Genomic_DNA"/>
</dbReference>
<dbReference type="PANTHER" id="PTHR44147">
    <property type="entry name" value="DEHYDROGENASE/REDUCTASE SDR FAMILY MEMBER 1"/>
    <property type="match status" value="1"/>
</dbReference>
<gene>
    <name evidence="1" type="ORF">AAW51_2914</name>
</gene>
<dbReference type="PATRIC" id="fig|413882.6.peg.3040"/>
<dbReference type="RefSeq" id="WP_047195179.1">
    <property type="nucleotide sequence ID" value="NZ_CP011371.1"/>
</dbReference>
<dbReference type="Proteomes" id="UP000035352">
    <property type="component" value="Chromosome"/>
</dbReference>
<evidence type="ECO:0000313" key="1">
    <source>
        <dbReference type="EMBL" id="AKJ29605.1"/>
    </source>
</evidence>
<evidence type="ECO:0000313" key="2">
    <source>
        <dbReference type="Proteomes" id="UP000035352"/>
    </source>
</evidence>
<accession>A0A0G3BSU1</accession>
<dbReference type="SUPFAM" id="SSF51735">
    <property type="entry name" value="NAD(P)-binding Rossmann-fold domains"/>
    <property type="match status" value="1"/>
</dbReference>
<dbReference type="InterPro" id="IPR002347">
    <property type="entry name" value="SDR_fam"/>
</dbReference>
<sequence>MGSTAGSTTPPLQGCIAVVTGASRGAGRGIAVELGAAGATVYVTGRSTRTEPAPNYDELLALSGLSTLPGTIDETAEAVTREGGQGIAVRCDHTRDEDVAQLFDRVQREAGRLDLLVNNAWGGHESFNGVFDAPFWEHPIEHWDTMFDRGVRNHLLASRHAAPMLVRQRRGLVVTTTFWDRDRYLRGNLYYDLAKAAMNRLAFAMAQELRPHGVTSLALSPGWMRTEFVLAGHKTDEAHWQERPALARTESPRYLGRAVAALAADPNVLQKTGRVHRVADLAREYGFTDVDGRQVPAFELDQT</sequence>
<reference evidence="1 2" key="1">
    <citation type="submission" date="2015-05" db="EMBL/GenBank/DDBJ databases">
        <authorList>
            <person name="Tang B."/>
            <person name="Yu Y."/>
        </authorList>
    </citation>
    <scope>NUCLEOTIDE SEQUENCE [LARGE SCALE GENOMIC DNA]</scope>
    <source>
        <strain evidence="1 2">DSM 7029</strain>
    </source>
</reference>
<dbReference type="STRING" id="413882.AAW51_2914"/>